<sequence>MIKLQNKELKDVAVFLKKLPLNGKKSVHRMRIVKVLEEQNKKLGEEELELLKEYVETNEKGEFVHESGNLKFKGDVKEFKKQQEDLYNEYFVLDDTNLESALKTLEEVVNDYNKELSEKDAEAHFTLVEAFENEGE</sequence>
<comment type="caution">
    <text evidence="2">The sequence shown here is derived from an EMBL/GenBank/DDBJ whole genome shotgun (WGS) entry which is preliminary data.</text>
</comment>
<keyword evidence="1" id="KW-0175">Coiled coil</keyword>
<evidence type="ECO:0008006" key="3">
    <source>
        <dbReference type="Google" id="ProtNLM"/>
    </source>
</evidence>
<evidence type="ECO:0000313" key="2">
    <source>
        <dbReference type="EMBL" id="KOO40034.1"/>
    </source>
</evidence>
<accession>A0A0M0KMJ4</accession>
<dbReference type="AlphaFoldDB" id="A0A0M0KMJ4"/>
<reference evidence="2" key="1">
    <citation type="submission" date="2015-08" db="EMBL/GenBank/DDBJ databases">
        <title>Complete DNA Sequence of Pseudomonas syringae pv. actinidiae, the Causal Agent of Kiwifruit Canker Disease.</title>
        <authorList>
            <person name="Rikkerink E.H.A."/>
            <person name="Fineran P.C."/>
        </authorList>
    </citation>
    <scope>NUCLEOTIDE SEQUENCE</scope>
    <source>
        <strain evidence="2">DSM 13666</strain>
    </source>
</reference>
<gene>
    <name evidence="2" type="ORF">AMD02_15190</name>
</gene>
<protein>
    <recommendedName>
        <fullName evidence="3">DUF1617 family protein</fullName>
    </recommendedName>
</protein>
<dbReference type="EMBL" id="LILD01000001">
    <property type="protein sequence ID" value="KOO40034.1"/>
    <property type="molecule type" value="Genomic_DNA"/>
</dbReference>
<dbReference type="RefSeq" id="WP_053431885.1">
    <property type="nucleotide sequence ID" value="NZ_CP040441.1"/>
</dbReference>
<proteinExistence type="predicted"/>
<dbReference type="GeneID" id="87596530"/>
<name>A0A0M0KMJ4_ALKHA</name>
<dbReference type="PATRIC" id="fig|136160.3.peg.3519"/>
<evidence type="ECO:0000256" key="1">
    <source>
        <dbReference type="SAM" id="Coils"/>
    </source>
</evidence>
<organism evidence="2">
    <name type="scientific">Halalkalibacterium halodurans</name>
    <name type="common">Bacillus halodurans</name>
    <dbReference type="NCBI Taxonomy" id="86665"/>
    <lineage>
        <taxon>Bacteria</taxon>
        <taxon>Bacillati</taxon>
        <taxon>Bacillota</taxon>
        <taxon>Bacilli</taxon>
        <taxon>Bacillales</taxon>
        <taxon>Bacillaceae</taxon>
        <taxon>Halalkalibacterium (ex Joshi et al. 2022)</taxon>
    </lineage>
</organism>
<feature type="coiled-coil region" evidence="1">
    <location>
        <begin position="95"/>
        <end position="122"/>
    </location>
</feature>